<gene>
    <name evidence="1" type="ORF">CJ205_03585</name>
</gene>
<dbReference type="OrthoDB" id="2187056at2"/>
<dbReference type="Proteomes" id="UP000235682">
    <property type="component" value="Unassembled WGS sequence"/>
</dbReference>
<comment type="caution">
    <text evidence="1">The sequence shown here is derived from an EMBL/GenBank/DDBJ whole genome shotgun (WGS) entry which is preliminary data.</text>
</comment>
<keyword evidence="2" id="KW-1185">Reference proteome</keyword>
<name>A0A2N6SND1_9LACT</name>
<accession>A0A2N6SND1</accession>
<dbReference type="AlphaFoldDB" id="A0A2N6SND1"/>
<dbReference type="RefSeq" id="WP_102227643.1">
    <property type="nucleotide sequence ID" value="NZ_PNFY01000011.1"/>
</dbReference>
<reference evidence="1 2" key="1">
    <citation type="submission" date="2017-09" db="EMBL/GenBank/DDBJ databases">
        <title>Bacterial strain isolated from the female urinary microbiota.</title>
        <authorList>
            <person name="Thomas-White K."/>
            <person name="Kumar N."/>
            <person name="Forster S."/>
            <person name="Putonti C."/>
            <person name="Lawley T."/>
            <person name="Wolfe A.J."/>
        </authorList>
    </citation>
    <scope>NUCLEOTIDE SEQUENCE [LARGE SCALE GENOMIC DNA]</scope>
    <source>
        <strain evidence="1 2">UMB0852</strain>
    </source>
</reference>
<dbReference type="EMBL" id="PNHE01000010">
    <property type="protein sequence ID" value="PMC58594.1"/>
    <property type="molecule type" value="Genomic_DNA"/>
</dbReference>
<evidence type="ECO:0000313" key="2">
    <source>
        <dbReference type="Proteomes" id="UP000235682"/>
    </source>
</evidence>
<proteinExistence type="predicted"/>
<sequence length="179" mass="21211">MNPALIEIVLHAVKEKYVSEKAFYTTQLGISAQSWDRWKKGEQGLRYDNIQILATLFTDYEWMLVQKVVRNCELFPEVIKDPVKEYTFLKFQIAKTWMQHNMARIEWHQTEANEVDSPRKSNATILQLVADYHLWGYNDIIELRLPGIIRQQIESNEVRLLEWVDNQSEQLKGSVRNKE</sequence>
<protein>
    <submittedName>
        <fullName evidence="1">Uncharacterized protein</fullName>
    </submittedName>
</protein>
<evidence type="ECO:0000313" key="1">
    <source>
        <dbReference type="EMBL" id="PMC58594.1"/>
    </source>
</evidence>
<organism evidence="1 2">
    <name type="scientific">Dolosicoccus paucivorans</name>
    <dbReference type="NCBI Taxonomy" id="84521"/>
    <lineage>
        <taxon>Bacteria</taxon>
        <taxon>Bacillati</taxon>
        <taxon>Bacillota</taxon>
        <taxon>Bacilli</taxon>
        <taxon>Lactobacillales</taxon>
        <taxon>Aerococcaceae</taxon>
        <taxon>Dolosicoccus</taxon>
    </lineage>
</organism>
<dbReference type="STRING" id="84521.SAMN04487994_102411"/>